<feature type="region of interest" description="Disordered" evidence="1">
    <location>
        <begin position="48"/>
        <end position="112"/>
    </location>
</feature>
<dbReference type="Pfam" id="PF26526">
    <property type="entry name" value="DUF8175"/>
    <property type="match status" value="1"/>
</dbReference>
<accession>A0A6G3T347</accession>
<evidence type="ECO:0000313" key="4">
    <source>
        <dbReference type="EMBL" id="NEB89687.1"/>
    </source>
</evidence>
<reference evidence="4" key="1">
    <citation type="submission" date="2020-01" db="EMBL/GenBank/DDBJ databases">
        <title>Insect and environment-associated Actinomycetes.</title>
        <authorList>
            <person name="Currrie C."/>
            <person name="Chevrette M."/>
            <person name="Carlson C."/>
            <person name="Stubbendieck R."/>
            <person name="Wendt-Pienkowski E."/>
        </authorList>
    </citation>
    <scope>NUCLEOTIDE SEQUENCE</scope>
    <source>
        <strain evidence="4">SID505</strain>
    </source>
</reference>
<evidence type="ECO:0000259" key="3">
    <source>
        <dbReference type="Pfam" id="PF26526"/>
    </source>
</evidence>
<sequence>MFGRNQREAGADRPFWNQRGWLFSAAFLVIALVASGVAWLSTDDDAATARQGSPVAGGPLSSAAPKKGPGSPAAPKDGQPDAGEDGAAGARPGDCLTDDSDRTPPTVSPQDLRWRALGLTKVPVSPSAGPVRTSGAVMWCFARTPLGAVLAAHVIPARMSGEDWRTVTEQQVVAGRGRDLFVAQRSTVPPSAANGRTAGSYAGFALSSYSEESAVVQLLIKNGSGSYGTTFVTVAWDGGDWKVRANSNGTLYSSLTTVASNNGFTMWGV</sequence>
<dbReference type="EMBL" id="JAAGMK010001032">
    <property type="protein sequence ID" value="NEB89687.1"/>
    <property type="molecule type" value="Genomic_DNA"/>
</dbReference>
<gene>
    <name evidence="4" type="ORF">G3I43_36885</name>
</gene>
<dbReference type="AlphaFoldDB" id="A0A6G3T347"/>
<comment type="caution">
    <text evidence="4">The sequence shown here is derived from an EMBL/GenBank/DDBJ whole genome shotgun (WGS) entry which is preliminary data.</text>
</comment>
<proteinExistence type="predicted"/>
<evidence type="ECO:0000256" key="1">
    <source>
        <dbReference type="SAM" id="MobiDB-lite"/>
    </source>
</evidence>
<keyword evidence="2" id="KW-0812">Transmembrane</keyword>
<organism evidence="4">
    <name type="scientific">Streptomyces anulatus</name>
    <name type="common">Streptomyces chrysomallus</name>
    <dbReference type="NCBI Taxonomy" id="1892"/>
    <lineage>
        <taxon>Bacteria</taxon>
        <taxon>Bacillati</taxon>
        <taxon>Actinomycetota</taxon>
        <taxon>Actinomycetes</taxon>
        <taxon>Kitasatosporales</taxon>
        <taxon>Streptomycetaceae</taxon>
        <taxon>Streptomyces</taxon>
    </lineage>
</organism>
<dbReference type="InterPro" id="IPR058488">
    <property type="entry name" value="DUF8175"/>
</dbReference>
<feature type="compositionally biased region" description="Low complexity" evidence="1">
    <location>
        <begin position="61"/>
        <end position="76"/>
    </location>
</feature>
<feature type="transmembrane region" description="Helical" evidence="2">
    <location>
        <begin position="21"/>
        <end position="40"/>
    </location>
</feature>
<name>A0A6G3T347_STRAQ</name>
<keyword evidence="2" id="KW-0472">Membrane</keyword>
<keyword evidence="2" id="KW-1133">Transmembrane helix</keyword>
<dbReference type="RefSeq" id="WP_047178808.1">
    <property type="nucleotide sequence ID" value="NZ_CBDRIV010000029.1"/>
</dbReference>
<feature type="domain" description="DUF8175" evidence="3">
    <location>
        <begin position="80"/>
        <end position="265"/>
    </location>
</feature>
<protein>
    <recommendedName>
        <fullName evidence="3">DUF8175 domain-containing protein</fullName>
    </recommendedName>
</protein>
<evidence type="ECO:0000256" key="2">
    <source>
        <dbReference type="SAM" id="Phobius"/>
    </source>
</evidence>